<evidence type="ECO:0000256" key="6">
    <source>
        <dbReference type="SAM" id="Phobius"/>
    </source>
</evidence>
<feature type="domain" description="Type II secretion system protein GspF" evidence="7">
    <location>
        <begin position="90"/>
        <end position="215"/>
    </location>
</feature>
<proteinExistence type="predicted"/>
<evidence type="ECO:0000256" key="4">
    <source>
        <dbReference type="ARBA" id="ARBA00022989"/>
    </source>
</evidence>
<feature type="transmembrane region" description="Helical" evidence="6">
    <location>
        <begin position="44"/>
        <end position="68"/>
    </location>
</feature>
<evidence type="ECO:0000259" key="7">
    <source>
        <dbReference type="Pfam" id="PF00482"/>
    </source>
</evidence>
<dbReference type="Pfam" id="PF00482">
    <property type="entry name" value="T2SSF"/>
    <property type="match status" value="1"/>
</dbReference>
<evidence type="ECO:0000256" key="1">
    <source>
        <dbReference type="ARBA" id="ARBA00004651"/>
    </source>
</evidence>
<keyword evidence="5 6" id="KW-0472">Membrane</keyword>
<dbReference type="InterPro" id="IPR018076">
    <property type="entry name" value="T2SS_GspF_dom"/>
</dbReference>
<comment type="subcellular location">
    <subcellularLocation>
        <location evidence="1">Cell membrane</location>
        <topology evidence="1">Multi-pass membrane protein</topology>
    </subcellularLocation>
</comment>
<keyword evidence="4 6" id="KW-1133">Transmembrane helix</keyword>
<feature type="transmembrane region" description="Helical" evidence="6">
    <location>
        <begin position="12"/>
        <end position="38"/>
    </location>
</feature>
<dbReference type="PANTHER" id="PTHR35402">
    <property type="entry name" value="INTEGRAL MEMBRANE PROTEIN-RELATED"/>
    <property type="match status" value="1"/>
</dbReference>
<feature type="transmembrane region" description="Helical" evidence="6">
    <location>
        <begin position="194"/>
        <end position="220"/>
    </location>
</feature>
<keyword evidence="2" id="KW-1003">Cell membrane</keyword>
<evidence type="ECO:0000313" key="8">
    <source>
        <dbReference type="EMBL" id="SVB06586.1"/>
    </source>
</evidence>
<keyword evidence="3 6" id="KW-0812">Transmembrane</keyword>
<dbReference type="InterPro" id="IPR056569">
    <property type="entry name" value="ArlJ-like"/>
</dbReference>
<evidence type="ECO:0000256" key="2">
    <source>
        <dbReference type="ARBA" id="ARBA00022475"/>
    </source>
</evidence>
<evidence type="ECO:0000256" key="5">
    <source>
        <dbReference type="ARBA" id="ARBA00023136"/>
    </source>
</evidence>
<gene>
    <name evidence="8" type="ORF">METZ01_LOCUS159440</name>
</gene>
<name>A0A382AYE4_9ZZZZ</name>
<dbReference type="AlphaFoldDB" id="A0A382AYE4"/>
<reference evidence="8" key="1">
    <citation type="submission" date="2018-05" db="EMBL/GenBank/DDBJ databases">
        <authorList>
            <person name="Lanie J.A."/>
            <person name="Ng W.-L."/>
            <person name="Kazmierczak K.M."/>
            <person name="Andrzejewski T.M."/>
            <person name="Davidsen T.M."/>
            <person name="Wayne K.J."/>
            <person name="Tettelin H."/>
            <person name="Glass J.I."/>
            <person name="Rusch D."/>
            <person name="Podicherti R."/>
            <person name="Tsui H.-C.T."/>
            <person name="Winkler M.E."/>
        </authorList>
    </citation>
    <scope>NUCLEOTIDE SEQUENCE</scope>
</reference>
<feature type="transmembrane region" description="Helical" evidence="6">
    <location>
        <begin position="232"/>
        <end position="253"/>
    </location>
</feature>
<dbReference type="EMBL" id="UINC01027402">
    <property type="protein sequence ID" value="SVB06586.1"/>
    <property type="molecule type" value="Genomic_DNA"/>
</dbReference>
<sequence length="261" mass="28802">MKIAKIKVPIEAYGSLIIFLSLASFLISFVFLTLIGILTLGFSFLGIFVDFLVAAFIGIMVGAFTYFYPSFVIGEKREKIENSLAFVSIYMSTLSKSGFEPQKIFELLSKFNDYPAAADEASKINHEVNKLGMDLRTSLERAIARSPSPEWTEFLAGIKNSVEVGGDLNKYLEEKATGFVHEYQRKLQAFGKTLTLLMNLYITIIIVGTIFFIVVSSLMGAVGGVSIATIKVFHYITVFAGLPLITAALIIMIKNSSPWAE</sequence>
<accession>A0A382AYE4</accession>
<dbReference type="GO" id="GO:0005886">
    <property type="term" value="C:plasma membrane"/>
    <property type="evidence" value="ECO:0007669"/>
    <property type="project" value="UniProtKB-SubCell"/>
</dbReference>
<protein>
    <recommendedName>
        <fullName evidence="7">Type II secretion system protein GspF domain-containing protein</fullName>
    </recommendedName>
</protein>
<evidence type="ECO:0000256" key="3">
    <source>
        <dbReference type="ARBA" id="ARBA00022692"/>
    </source>
</evidence>
<organism evidence="8">
    <name type="scientific">marine metagenome</name>
    <dbReference type="NCBI Taxonomy" id="408172"/>
    <lineage>
        <taxon>unclassified sequences</taxon>
        <taxon>metagenomes</taxon>
        <taxon>ecological metagenomes</taxon>
    </lineage>
</organism>